<dbReference type="Proteomes" id="UP000253961">
    <property type="component" value="Unassembled WGS sequence"/>
</dbReference>
<keyword evidence="1" id="KW-1133">Transmembrane helix</keyword>
<name>A0A369PUB1_9SPHI</name>
<evidence type="ECO:0000256" key="1">
    <source>
        <dbReference type="SAM" id="Phobius"/>
    </source>
</evidence>
<gene>
    <name evidence="2" type="ORF">DU508_21520</name>
</gene>
<evidence type="ECO:0000313" key="3">
    <source>
        <dbReference type="Proteomes" id="UP000253961"/>
    </source>
</evidence>
<keyword evidence="1" id="KW-0812">Transmembrane</keyword>
<comment type="caution">
    <text evidence="2">The sequence shown here is derived from an EMBL/GenBank/DDBJ whole genome shotgun (WGS) entry which is preliminary data.</text>
</comment>
<protein>
    <submittedName>
        <fullName evidence="2">Uncharacterized protein</fullName>
    </submittedName>
</protein>
<reference evidence="2 3" key="1">
    <citation type="submission" date="2018-07" db="EMBL/GenBank/DDBJ databases">
        <title>Pedobacter sp. nov., isolated from soil.</title>
        <authorList>
            <person name="Zhou L.Y."/>
            <person name="Du Z.J."/>
        </authorList>
    </citation>
    <scope>NUCLEOTIDE SEQUENCE [LARGE SCALE GENOMIC DNA]</scope>
    <source>
        <strain evidence="2 3">JDX94</strain>
    </source>
</reference>
<keyword evidence="3" id="KW-1185">Reference proteome</keyword>
<accession>A0A369PUB1</accession>
<keyword evidence="1" id="KW-0472">Membrane</keyword>
<feature type="transmembrane region" description="Helical" evidence="1">
    <location>
        <begin position="28"/>
        <end position="45"/>
    </location>
</feature>
<feature type="transmembrane region" description="Helical" evidence="1">
    <location>
        <begin position="6"/>
        <end position="21"/>
    </location>
</feature>
<dbReference type="AlphaFoldDB" id="A0A369PUB1"/>
<dbReference type="EMBL" id="QPKV01000013">
    <property type="protein sequence ID" value="RDC54547.1"/>
    <property type="molecule type" value="Genomic_DNA"/>
</dbReference>
<sequence length="68" mass="7763">MFLPVVIISIYVFGIISMFCMDSLYKALSFFAMLLVATFVLFLFINYPLQSAISVICMMALFAFKLKD</sequence>
<organism evidence="2 3">
    <name type="scientific">Pedobacter chinensis</name>
    <dbReference type="NCBI Taxonomy" id="2282421"/>
    <lineage>
        <taxon>Bacteria</taxon>
        <taxon>Pseudomonadati</taxon>
        <taxon>Bacteroidota</taxon>
        <taxon>Sphingobacteriia</taxon>
        <taxon>Sphingobacteriales</taxon>
        <taxon>Sphingobacteriaceae</taxon>
        <taxon>Pedobacter</taxon>
    </lineage>
</organism>
<evidence type="ECO:0000313" key="2">
    <source>
        <dbReference type="EMBL" id="RDC54547.1"/>
    </source>
</evidence>
<proteinExistence type="predicted"/>